<dbReference type="AlphaFoldDB" id="A0A915SFK9"/>
<accession>A0A915SFK9</accession>
<keyword evidence="3" id="KW-1185">Reference proteome</keyword>
<dbReference type="GeneID" id="74568247"/>
<feature type="transmembrane region" description="Helical" evidence="1">
    <location>
        <begin position="36"/>
        <end position="64"/>
    </location>
</feature>
<evidence type="ECO:0000313" key="2">
    <source>
        <dbReference type="EMBL" id="BBL45464.1"/>
    </source>
</evidence>
<sequence>MRGQMGRGSALILSIIIIVIILVGYSYFFYHNFTSGFFNFISIFETYPINGILLLIIGFLIGYFQGKAF</sequence>
<dbReference type="Proteomes" id="UP001055553">
    <property type="component" value="Chromosome"/>
</dbReference>
<dbReference type="KEGG" id="naer:MJ1_0296"/>
<name>A0A915SFK9_9ARCH</name>
<dbReference type="RefSeq" id="WP_258393495.1">
    <property type="nucleotide sequence ID" value="NZ_AP019769.1"/>
</dbReference>
<evidence type="ECO:0000313" key="3">
    <source>
        <dbReference type="Proteomes" id="UP001055553"/>
    </source>
</evidence>
<keyword evidence="1" id="KW-0812">Transmembrane</keyword>
<proteinExistence type="predicted"/>
<feature type="transmembrane region" description="Helical" evidence="1">
    <location>
        <begin position="12"/>
        <end position="30"/>
    </location>
</feature>
<evidence type="ECO:0000256" key="1">
    <source>
        <dbReference type="SAM" id="Phobius"/>
    </source>
</evidence>
<keyword evidence="1" id="KW-0472">Membrane</keyword>
<organism evidence="2 3">
    <name type="scientific">Nanobdella aerobiophila</name>
    <dbReference type="NCBI Taxonomy" id="2586965"/>
    <lineage>
        <taxon>Archaea</taxon>
        <taxon>Nanobdellota</taxon>
        <taxon>Nanobdellia</taxon>
        <taxon>Nanobdellales</taxon>
        <taxon>Nanobdellaceae</taxon>
        <taxon>Nanobdella</taxon>
    </lineage>
</organism>
<gene>
    <name evidence="2" type="ORF">MJ1_0296</name>
</gene>
<reference evidence="3" key="1">
    <citation type="journal article" date="2022" name="Int. J. Syst. Evol. Microbiol.">
        <title>Nanobdella aerobiophila gen. nov., sp. nov., a thermoacidophilic, obligate ectosymbiotic archaeon, and proposal of Nanobdellaceae fam. nov., Nanobdellales ord. nov. and Nanobdellia class. nov.</title>
        <authorList>
            <person name="Kato S."/>
            <person name="Ogasawara A."/>
            <person name="Itoh T."/>
            <person name="Sakai H.D."/>
            <person name="Shimizu M."/>
            <person name="Yuki M."/>
            <person name="Kaneko M."/>
            <person name="Takashina T."/>
            <person name="Ohkuma M."/>
        </authorList>
    </citation>
    <scope>NUCLEOTIDE SEQUENCE [LARGE SCALE GENOMIC DNA]</scope>
    <source>
        <strain evidence="3">MJ1</strain>
    </source>
</reference>
<keyword evidence="1" id="KW-1133">Transmembrane helix</keyword>
<dbReference type="EMBL" id="AP019769">
    <property type="protein sequence ID" value="BBL45464.1"/>
    <property type="molecule type" value="Genomic_DNA"/>
</dbReference>
<protein>
    <submittedName>
        <fullName evidence="2">Uncharacterized protein</fullName>
    </submittedName>
</protein>